<dbReference type="InterPro" id="IPR000792">
    <property type="entry name" value="Tscrpt_reg_LuxR_C"/>
</dbReference>
<dbReference type="AlphaFoldDB" id="A0A1H7ANL3"/>
<evidence type="ECO:0000313" key="8">
    <source>
        <dbReference type="EMBL" id="SEJ67159.1"/>
    </source>
</evidence>
<dbReference type="PROSITE" id="PS50110">
    <property type="entry name" value="RESPONSE_REGULATORY"/>
    <property type="match status" value="1"/>
</dbReference>
<feature type="modified residue" description="4-aspartylphosphate" evidence="5">
    <location>
        <position position="53"/>
    </location>
</feature>
<dbReference type="GO" id="GO:0000160">
    <property type="term" value="P:phosphorelay signal transduction system"/>
    <property type="evidence" value="ECO:0007669"/>
    <property type="project" value="InterPro"/>
</dbReference>
<keyword evidence="3" id="KW-0238">DNA-binding</keyword>
<dbReference type="STRING" id="408657.SAMN04487995_5794"/>
<dbReference type="GO" id="GO:0003677">
    <property type="term" value="F:DNA binding"/>
    <property type="evidence" value="ECO:0007669"/>
    <property type="project" value="UniProtKB-KW"/>
</dbReference>
<feature type="domain" description="HTH luxR-type" evidence="6">
    <location>
        <begin position="143"/>
        <end position="208"/>
    </location>
</feature>
<dbReference type="Gene3D" id="3.40.50.2300">
    <property type="match status" value="1"/>
</dbReference>
<dbReference type="Pfam" id="PF00072">
    <property type="entry name" value="Response_reg"/>
    <property type="match status" value="1"/>
</dbReference>
<dbReference type="Gene3D" id="1.10.10.10">
    <property type="entry name" value="Winged helix-like DNA-binding domain superfamily/Winged helix DNA-binding domain"/>
    <property type="match status" value="1"/>
</dbReference>
<dbReference type="Proteomes" id="UP000199532">
    <property type="component" value="Unassembled WGS sequence"/>
</dbReference>
<feature type="domain" description="Response regulatory" evidence="7">
    <location>
        <begin position="2"/>
        <end position="118"/>
    </location>
</feature>
<protein>
    <submittedName>
        <fullName evidence="8">Two component transcriptional regulator, LuxR family</fullName>
    </submittedName>
</protein>
<dbReference type="InterPro" id="IPR016032">
    <property type="entry name" value="Sig_transdc_resp-reg_C-effctor"/>
</dbReference>
<proteinExistence type="predicted"/>
<dbReference type="CDD" id="cd17535">
    <property type="entry name" value="REC_NarL-like"/>
    <property type="match status" value="1"/>
</dbReference>
<dbReference type="CDD" id="cd06170">
    <property type="entry name" value="LuxR_C_like"/>
    <property type="match status" value="1"/>
</dbReference>
<dbReference type="SUPFAM" id="SSF46894">
    <property type="entry name" value="C-terminal effector domain of the bipartite response regulators"/>
    <property type="match status" value="1"/>
</dbReference>
<dbReference type="EMBL" id="FNXY01000011">
    <property type="protein sequence ID" value="SEJ67159.1"/>
    <property type="molecule type" value="Genomic_DNA"/>
</dbReference>
<dbReference type="PANTHER" id="PTHR43214:SF41">
    <property type="entry name" value="NITRATE_NITRITE RESPONSE REGULATOR PROTEIN NARP"/>
    <property type="match status" value="1"/>
</dbReference>
<dbReference type="InterPro" id="IPR001789">
    <property type="entry name" value="Sig_transdc_resp-reg_receiver"/>
</dbReference>
<evidence type="ECO:0000256" key="2">
    <source>
        <dbReference type="ARBA" id="ARBA00023015"/>
    </source>
</evidence>
<gene>
    <name evidence="8" type="ORF">SAMN04487995_5794</name>
</gene>
<name>A0A1H7ANL3_9BACT</name>
<dbReference type="PANTHER" id="PTHR43214">
    <property type="entry name" value="TWO-COMPONENT RESPONSE REGULATOR"/>
    <property type="match status" value="1"/>
</dbReference>
<dbReference type="PROSITE" id="PS00622">
    <property type="entry name" value="HTH_LUXR_1"/>
    <property type="match status" value="1"/>
</dbReference>
<evidence type="ECO:0000256" key="4">
    <source>
        <dbReference type="ARBA" id="ARBA00023163"/>
    </source>
</evidence>
<evidence type="ECO:0000259" key="6">
    <source>
        <dbReference type="PROSITE" id="PS50043"/>
    </source>
</evidence>
<keyword evidence="1 5" id="KW-0597">Phosphoprotein</keyword>
<dbReference type="InterPro" id="IPR039420">
    <property type="entry name" value="WalR-like"/>
</dbReference>
<keyword evidence="9" id="KW-1185">Reference proteome</keyword>
<dbReference type="PROSITE" id="PS50043">
    <property type="entry name" value="HTH_LUXR_2"/>
    <property type="match status" value="1"/>
</dbReference>
<dbReference type="PRINTS" id="PR00038">
    <property type="entry name" value="HTHLUXR"/>
</dbReference>
<evidence type="ECO:0000256" key="5">
    <source>
        <dbReference type="PROSITE-ProRule" id="PRU00169"/>
    </source>
</evidence>
<keyword evidence="2" id="KW-0805">Transcription regulation</keyword>
<dbReference type="InterPro" id="IPR058245">
    <property type="entry name" value="NreC/VraR/RcsB-like_REC"/>
</dbReference>
<dbReference type="SMART" id="SM00421">
    <property type="entry name" value="HTH_LUXR"/>
    <property type="match status" value="1"/>
</dbReference>
<sequence>MNVLIIEDHPMIRSGIQQLLFQADCQSAVQFAGTFPEGLALLAKEDFDLLILDIDIPGGQNIRMIEMIRERQPTIKILVHSGYDENVYAIPYLQAGADGFLSKSSPPEDFSLAYRALMNKGKYISFRVQQTILTNIGTHGQKQKNPLGTLSKKEMVVMHLLIEGKWTKEIAAIMEVKENTVSTYKRRIFDKLEVSDEIQLARKAALLKGY</sequence>
<dbReference type="GO" id="GO:0006355">
    <property type="term" value="P:regulation of DNA-templated transcription"/>
    <property type="evidence" value="ECO:0007669"/>
    <property type="project" value="InterPro"/>
</dbReference>
<evidence type="ECO:0000256" key="1">
    <source>
        <dbReference type="ARBA" id="ARBA00022553"/>
    </source>
</evidence>
<evidence type="ECO:0000256" key="3">
    <source>
        <dbReference type="ARBA" id="ARBA00023125"/>
    </source>
</evidence>
<dbReference type="Pfam" id="PF00196">
    <property type="entry name" value="GerE"/>
    <property type="match status" value="1"/>
</dbReference>
<dbReference type="SUPFAM" id="SSF52172">
    <property type="entry name" value="CheY-like"/>
    <property type="match status" value="1"/>
</dbReference>
<accession>A0A1H7ANL3</accession>
<keyword evidence="4" id="KW-0804">Transcription</keyword>
<reference evidence="8 9" key="1">
    <citation type="submission" date="2016-10" db="EMBL/GenBank/DDBJ databases">
        <authorList>
            <person name="de Groot N.N."/>
        </authorList>
    </citation>
    <scope>NUCLEOTIDE SEQUENCE [LARGE SCALE GENOMIC DNA]</scope>
    <source>
        <strain evidence="8 9">DSM 19938</strain>
    </source>
</reference>
<dbReference type="InterPro" id="IPR011006">
    <property type="entry name" value="CheY-like_superfamily"/>
</dbReference>
<dbReference type="RefSeq" id="WP_090341558.1">
    <property type="nucleotide sequence ID" value="NZ_FNXY01000011.1"/>
</dbReference>
<evidence type="ECO:0000313" key="9">
    <source>
        <dbReference type="Proteomes" id="UP000199532"/>
    </source>
</evidence>
<dbReference type="OrthoDB" id="941065at2"/>
<dbReference type="SMART" id="SM00448">
    <property type="entry name" value="REC"/>
    <property type="match status" value="1"/>
</dbReference>
<evidence type="ECO:0000259" key="7">
    <source>
        <dbReference type="PROSITE" id="PS50110"/>
    </source>
</evidence>
<dbReference type="InterPro" id="IPR036388">
    <property type="entry name" value="WH-like_DNA-bd_sf"/>
</dbReference>
<organism evidence="8 9">
    <name type="scientific">Dyadobacter koreensis</name>
    <dbReference type="NCBI Taxonomy" id="408657"/>
    <lineage>
        <taxon>Bacteria</taxon>
        <taxon>Pseudomonadati</taxon>
        <taxon>Bacteroidota</taxon>
        <taxon>Cytophagia</taxon>
        <taxon>Cytophagales</taxon>
        <taxon>Spirosomataceae</taxon>
        <taxon>Dyadobacter</taxon>
    </lineage>
</organism>